<protein>
    <recommendedName>
        <fullName evidence="4">Protein NDNF</fullName>
    </recommendedName>
</protein>
<feature type="domain" description="Fibronectin type-III" evidence="5">
    <location>
        <begin position="145"/>
        <end position="250"/>
    </location>
</feature>
<evidence type="ECO:0000313" key="7">
    <source>
        <dbReference type="WBParaSite" id="TMUE_3000014692.1"/>
    </source>
</evidence>
<dbReference type="InterPro" id="IPR019326">
    <property type="entry name" value="NDNF"/>
</dbReference>
<evidence type="ECO:0000313" key="6">
    <source>
        <dbReference type="Proteomes" id="UP000046395"/>
    </source>
</evidence>
<dbReference type="GO" id="GO:0005576">
    <property type="term" value="C:extracellular region"/>
    <property type="evidence" value="ECO:0007669"/>
    <property type="project" value="UniProtKB-SubCell"/>
</dbReference>
<evidence type="ECO:0000259" key="5">
    <source>
        <dbReference type="PROSITE" id="PS50853"/>
    </source>
</evidence>
<dbReference type="InterPro" id="IPR036116">
    <property type="entry name" value="FN3_sf"/>
</dbReference>
<sequence length="484" mass="54892">MLTLHAAPKLLNVQLRNGESHSLDFVVAQPNSSFRAVVTPCGCDVEWALYRRGAGELPAASKFYPNALREEVFDNRLYGTKVRPEWSRSEEELTRHVGAGQMSYNTNMFHGRLGRIVLKSTTDQPCTSQVRLAIGEKHSLAQLLPNRGVRVRQSDEDGSVTICWDQLESDASITDVEYTFILSHSKTFETLCAVDDQTTRITISSTRRETAILSGLQTGVRYFLSVFALRPSTLESVPFDNVAFITTNPLSYPTSPIVDGKVTVAHLGASQRSVRFHVLTIDRPTPSLLITLYPCTGSLRVSVYRDDHLLRHWLVEELKTVELLNVPSGQLRIRVTNDDENDKSYKIWASVNASTYPYPTMPFDTSLLVLEHGRTCRSVRLGWLESTDAHSVCLFKRREQSDYFTQLILLEEPNRCQGPAADSELVFCRRFHHHRNGDEGEIMITREVLNLRPANTYRFDLYASRPDGETLPYRTVWAKTKQFC</sequence>
<evidence type="ECO:0000256" key="4">
    <source>
        <dbReference type="ARBA" id="ARBA00024096"/>
    </source>
</evidence>
<organism evidence="6 7">
    <name type="scientific">Trichuris muris</name>
    <name type="common">Mouse whipworm</name>
    <dbReference type="NCBI Taxonomy" id="70415"/>
    <lineage>
        <taxon>Eukaryota</taxon>
        <taxon>Metazoa</taxon>
        <taxon>Ecdysozoa</taxon>
        <taxon>Nematoda</taxon>
        <taxon>Enoplea</taxon>
        <taxon>Dorylaimia</taxon>
        <taxon>Trichinellida</taxon>
        <taxon>Trichuridae</taxon>
        <taxon>Trichuris</taxon>
    </lineage>
</organism>
<comment type="subcellular location">
    <subcellularLocation>
        <location evidence="1">Secreted</location>
    </subcellularLocation>
</comment>
<evidence type="ECO:0000256" key="1">
    <source>
        <dbReference type="ARBA" id="ARBA00004613"/>
    </source>
</evidence>
<dbReference type="SUPFAM" id="SSF49265">
    <property type="entry name" value="Fibronectin type III"/>
    <property type="match status" value="1"/>
</dbReference>
<dbReference type="PANTHER" id="PTHR14619:SF3">
    <property type="entry name" value="PROTEIN NDNF"/>
    <property type="match status" value="1"/>
</dbReference>
<name>A0A5S6R634_TRIMR</name>
<dbReference type="InterPro" id="IPR045805">
    <property type="entry name" value="NDNF_C"/>
</dbReference>
<keyword evidence="6" id="KW-1185">Reference proteome</keyword>
<dbReference type="InterPro" id="IPR003961">
    <property type="entry name" value="FN3_dom"/>
</dbReference>
<keyword evidence="3" id="KW-0677">Repeat</keyword>
<dbReference type="Pfam" id="PF19433">
    <property type="entry name" value="NDNF_C"/>
    <property type="match status" value="1"/>
</dbReference>
<reference evidence="7" key="1">
    <citation type="submission" date="2019-12" db="UniProtKB">
        <authorList>
            <consortium name="WormBaseParasite"/>
        </authorList>
    </citation>
    <scope>IDENTIFICATION</scope>
</reference>
<dbReference type="AlphaFoldDB" id="A0A5S6R634"/>
<dbReference type="WBParaSite" id="TMUE_3000014692.1">
    <property type="protein sequence ID" value="TMUE_3000014692.1"/>
    <property type="gene ID" value="WBGene00288491"/>
</dbReference>
<evidence type="ECO:0000256" key="3">
    <source>
        <dbReference type="ARBA" id="ARBA00022737"/>
    </source>
</evidence>
<accession>A0A5S6R634</accession>
<proteinExistence type="predicted"/>
<dbReference type="PANTHER" id="PTHR14619">
    <property type="entry name" value="NEURON-DERIVED NEUROTROPHIC FACTOR"/>
    <property type="match status" value="1"/>
</dbReference>
<keyword evidence="2" id="KW-0964">Secreted</keyword>
<dbReference type="PROSITE" id="PS50853">
    <property type="entry name" value="FN3"/>
    <property type="match status" value="1"/>
</dbReference>
<dbReference type="Proteomes" id="UP000046395">
    <property type="component" value="Unassembled WGS sequence"/>
</dbReference>
<evidence type="ECO:0000256" key="2">
    <source>
        <dbReference type="ARBA" id="ARBA00022525"/>
    </source>
</evidence>